<evidence type="ECO:0000313" key="2">
    <source>
        <dbReference type="Proteomes" id="UP000235388"/>
    </source>
</evidence>
<gene>
    <name evidence="1" type="ORF">PCANC_04507</name>
</gene>
<dbReference type="AlphaFoldDB" id="A0A2N5VW28"/>
<evidence type="ECO:0000313" key="1">
    <source>
        <dbReference type="EMBL" id="PLW54181.1"/>
    </source>
</evidence>
<reference evidence="1 2" key="1">
    <citation type="submission" date="2017-11" db="EMBL/GenBank/DDBJ databases">
        <title>De novo assembly and phasing of dikaryotic genomes from two isolates of Puccinia coronata f. sp. avenae, the causal agent of oat crown rust.</title>
        <authorList>
            <person name="Miller M.E."/>
            <person name="Zhang Y."/>
            <person name="Omidvar V."/>
            <person name="Sperschneider J."/>
            <person name="Schwessinger B."/>
            <person name="Raley C."/>
            <person name="Palmer J.M."/>
            <person name="Garnica D."/>
            <person name="Upadhyaya N."/>
            <person name="Rathjen J."/>
            <person name="Taylor J.M."/>
            <person name="Park R.F."/>
            <person name="Dodds P.N."/>
            <person name="Hirsch C.D."/>
            <person name="Kianian S.F."/>
            <person name="Figueroa M."/>
        </authorList>
    </citation>
    <scope>NUCLEOTIDE SEQUENCE [LARGE SCALE GENOMIC DNA]</scope>
    <source>
        <strain evidence="1">12NC29</strain>
    </source>
</reference>
<sequence length="124" mass="14129">MVRTSERKKLINSLEESIQEDMMKLAVNLALHDGEYDLKSSDDENGENEMIMNDIEDKSRELEAILAKRYQHRNCCATLQKAANQRSAAAVRFSWPQLAIAAAVNRYLQRQRSGNPATRFLTSV</sequence>
<accession>A0A2N5VW28</accession>
<comment type="caution">
    <text evidence="1">The sequence shown here is derived from an EMBL/GenBank/DDBJ whole genome shotgun (WGS) entry which is preliminary data.</text>
</comment>
<dbReference type="EMBL" id="PGCJ01000049">
    <property type="protein sequence ID" value="PLW54181.1"/>
    <property type="molecule type" value="Genomic_DNA"/>
</dbReference>
<dbReference type="Proteomes" id="UP000235388">
    <property type="component" value="Unassembled WGS sequence"/>
</dbReference>
<organism evidence="1 2">
    <name type="scientific">Puccinia coronata f. sp. avenae</name>
    <dbReference type="NCBI Taxonomy" id="200324"/>
    <lineage>
        <taxon>Eukaryota</taxon>
        <taxon>Fungi</taxon>
        <taxon>Dikarya</taxon>
        <taxon>Basidiomycota</taxon>
        <taxon>Pucciniomycotina</taxon>
        <taxon>Pucciniomycetes</taxon>
        <taxon>Pucciniales</taxon>
        <taxon>Pucciniaceae</taxon>
        <taxon>Puccinia</taxon>
    </lineage>
</organism>
<protein>
    <submittedName>
        <fullName evidence="1">Uncharacterized protein</fullName>
    </submittedName>
</protein>
<proteinExistence type="predicted"/>
<keyword evidence="2" id="KW-1185">Reference proteome</keyword>
<name>A0A2N5VW28_9BASI</name>